<dbReference type="PANTHER" id="PTHR24148:SF73">
    <property type="entry name" value="HET DOMAIN PROTEIN (AFU_ORTHOLOGUE AFUA_8G01020)"/>
    <property type="match status" value="1"/>
</dbReference>
<organism evidence="2 3">
    <name type="scientific">Zasmidium cellare ATCC 36951</name>
    <dbReference type="NCBI Taxonomy" id="1080233"/>
    <lineage>
        <taxon>Eukaryota</taxon>
        <taxon>Fungi</taxon>
        <taxon>Dikarya</taxon>
        <taxon>Ascomycota</taxon>
        <taxon>Pezizomycotina</taxon>
        <taxon>Dothideomycetes</taxon>
        <taxon>Dothideomycetidae</taxon>
        <taxon>Mycosphaerellales</taxon>
        <taxon>Mycosphaerellaceae</taxon>
        <taxon>Zasmidium</taxon>
    </lineage>
</organism>
<dbReference type="OrthoDB" id="2157530at2759"/>
<evidence type="ECO:0000313" key="3">
    <source>
        <dbReference type="Proteomes" id="UP000799537"/>
    </source>
</evidence>
<dbReference type="Pfam" id="PF06985">
    <property type="entry name" value="HET"/>
    <property type="match status" value="1"/>
</dbReference>
<dbReference type="GeneID" id="54567482"/>
<evidence type="ECO:0000259" key="1">
    <source>
        <dbReference type="Pfam" id="PF06985"/>
    </source>
</evidence>
<dbReference type="EMBL" id="ML993622">
    <property type="protein sequence ID" value="KAF2160958.1"/>
    <property type="molecule type" value="Genomic_DNA"/>
</dbReference>
<sequence>MSKASKRKAARAKKSAPLYSPLDRTAREIRLINIMPLREGQPDDTLIRCSMYTHRLRRRDQHTYAALSYVWGDPDDTVEAQINGHTRCITRNLSEFLKILRTSYGTCKANGEYALPSIWADALCIDQSNIKERNHQVGLMQIIYRLASQLVAWLGQPLEDSSTFLNQTQAWRPGYFCYTEWWGGCRRDCRRDGDTPYERTVDNLTSPEVVEGLRRLLDSAWWSRLWVIQEVALCLDVIAFWGQTQFFFSHLQRWLQHVVVSLLRKKDYIKGVGTSDLIKTKLPFGYLAEKRRALEIVRFNLRKELPELSTHEMLDCLSAVSERQTLEPRDRVFGILSLFPCNINVKPDYASSLSRVFKAGALGLMEFMKSPAVIMVAGLQTRTESDLASWVSDFRLMQEFPKLSGHADGQRNLPPDSVYFHGVEQRLFVQALVIDKITWTSPCMPKIPNHDISGAPRYAQIRATLRKCLSILTSGGCQAGEFERTSAICAAVMTGRRQNWESLTLGESQADQYNVDAETKSSLVEWLQRTEPQPSDQQADDQIMLQQLTEVLSQQSVFITKQGRIGKVPLVRPRTGDLVAIVAKVPLPLILRPRPEHGTNVYELVRTCVYCHTYMRITKCDGKATNIYATGVMYGAAVREAAMRKNGDDTNVEGVYQEIVLV</sequence>
<evidence type="ECO:0000313" key="2">
    <source>
        <dbReference type="EMBL" id="KAF2160958.1"/>
    </source>
</evidence>
<reference evidence="2" key="1">
    <citation type="journal article" date="2020" name="Stud. Mycol.">
        <title>101 Dothideomycetes genomes: a test case for predicting lifestyles and emergence of pathogens.</title>
        <authorList>
            <person name="Haridas S."/>
            <person name="Albert R."/>
            <person name="Binder M."/>
            <person name="Bloem J."/>
            <person name="Labutti K."/>
            <person name="Salamov A."/>
            <person name="Andreopoulos B."/>
            <person name="Baker S."/>
            <person name="Barry K."/>
            <person name="Bills G."/>
            <person name="Bluhm B."/>
            <person name="Cannon C."/>
            <person name="Castanera R."/>
            <person name="Culley D."/>
            <person name="Daum C."/>
            <person name="Ezra D."/>
            <person name="Gonzalez J."/>
            <person name="Henrissat B."/>
            <person name="Kuo A."/>
            <person name="Liang C."/>
            <person name="Lipzen A."/>
            <person name="Lutzoni F."/>
            <person name="Magnuson J."/>
            <person name="Mondo S."/>
            <person name="Nolan M."/>
            <person name="Ohm R."/>
            <person name="Pangilinan J."/>
            <person name="Park H.-J."/>
            <person name="Ramirez L."/>
            <person name="Alfaro M."/>
            <person name="Sun H."/>
            <person name="Tritt A."/>
            <person name="Yoshinaga Y."/>
            <person name="Zwiers L.-H."/>
            <person name="Turgeon B."/>
            <person name="Goodwin S."/>
            <person name="Spatafora J."/>
            <person name="Crous P."/>
            <person name="Grigoriev I."/>
        </authorList>
    </citation>
    <scope>NUCLEOTIDE SEQUENCE</scope>
    <source>
        <strain evidence="2">ATCC 36951</strain>
    </source>
</reference>
<dbReference type="Proteomes" id="UP000799537">
    <property type="component" value="Unassembled WGS sequence"/>
</dbReference>
<feature type="domain" description="Heterokaryon incompatibility" evidence="1">
    <location>
        <begin position="64"/>
        <end position="230"/>
    </location>
</feature>
<protein>
    <recommendedName>
        <fullName evidence="1">Heterokaryon incompatibility domain-containing protein</fullName>
    </recommendedName>
</protein>
<dbReference type="PANTHER" id="PTHR24148">
    <property type="entry name" value="ANKYRIN REPEAT DOMAIN-CONTAINING PROTEIN 39 HOMOLOG-RELATED"/>
    <property type="match status" value="1"/>
</dbReference>
<dbReference type="InterPro" id="IPR052895">
    <property type="entry name" value="HetReg/Transcr_Mod"/>
</dbReference>
<dbReference type="AlphaFoldDB" id="A0A6A6C3U1"/>
<dbReference type="InterPro" id="IPR010730">
    <property type="entry name" value="HET"/>
</dbReference>
<keyword evidence="3" id="KW-1185">Reference proteome</keyword>
<dbReference type="RefSeq" id="XP_033661847.1">
    <property type="nucleotide sequence ID" value="XM_033814210.1"/>
</dbReference>
<accession>A0A6A6C3U1</accession>
<gene>
    <name evidence="2" type="ORF">M409DRAFT_59485</name>
</gene>
<proteinExistence type="predicted"/>
<name>A0A6A6C3U1_ZASCE</name>